<dbReference type="Proteomes" id="UP000826271">
    <property type="component" value="Unassembled WGS sequence"/>
</dbReference>
<proteinExistence type="predicted"/>
<evidence type="ECO:0000256" key="1">
    <source>
        <dbReference type="SAM" id="MobiDB-lite"/>
    </source>
</evidence>
<keyword evidence="3" id="KW-1185">Reference proteome</keyword>
<feature type="region of interest" description="Disordered" evidence="1">
    <location>
        <begin position="236"/>
        <end position="297"/>
    </location>
</feature>
<evidence type="ECO:0000313" key="2">
    <source>
        <dbReference type="EMBL" id="KAG8369125.1"/>
    </source>
</evidence>
<dbReference type="EMBL" id="WHWC01000015">
    <property type="protein sequence ID" value="KAG8369125.1"/>
    <property type="molecule type" value="Genomic_DNA"/>
</dbReference>
<dbReference type="PANTHER" id="PTHR33095">
    <property type="entry name" value="OS07G0619500 PROTEIN"/>
    <property type="match status" value="1"/>
</dbReference>
<name>A0AAV6WJR5_9LAMI</name>
<feature type="region of interest" description="Disordered" evidence="1">
    <location>
        <begin position="143"/>
        <end position="215"/>
    </location>
</feature>
<evidence type="ECO:0000313" key="3">
    <source>
        <dbReference type="Proteomes" id="UP000826271"/>
    </source>
</evidence>
<feature type="compositionally biased region" description="Low complexity" evidence="1">
    <location>
        <begin position="182"/>
        <end position="194"/>
    </location>
</feature>
<comment type="caution">
    <text evidence="2">The sequence shown here is derived from an EMBL/GenBank/DDBJ whole genome shotgun (WGS) entry which is preliminary data.</text>
</comment>
<dbReference type="PANTHER" id="PTHR33095:SF57">
    <property type="entry name" value="EXPRESSED PROTEIN"/>
    <property type="match status" value="1"/>
</dbReference>
<accession>A0AAV6WJR5</accession>
<dbReference type="AlphaFoldDB" id="A0AAV6WJR5"/>
<feature type="compositionally biased region" description="Polar residues" evidence="1">
    <location>
        <begin position="205"/>
        <end position="214"/>
    </location>
</feature>
<feature type="compositionally biased region" description="Low complexity" evidence="1">
    <location>
        <begin position="165"/>
        <end position="174"/>
    </location>
</feature>
<protein>
    <recommendedName>
        <fullName evidence="4">Calmodulin-binding protein</fullName>
    </recommendedName>
</protein>
<dbReference type="InterPro" id="IPR012442">
    <property type="entry name" value="DUF1645_plant"/>
</dbReference>
<reference evidence="2" key="1">
    <citation type="submission" date="2019-10" db="EMBL/GenBank/DDBJ databases">
        <authorList>
            <person name="Zhang R."/>
            <person name="Pan Y."/>
            <person name="Wang J."/>
            <person name="Ma R."/>
            <person name="Yu S."/>
        </authorList>
    </citation>
    <scope>NUCLEOTIDE SEQUENCE</scope>
    <source>
        <strain evidence="2">LA-IB0</strain>
        <tissue evidence="2">Leaf</tissue>
    </source>
</reference>
<evidence type="ECO:0008006" key="4">
    <source>
        <dbReference type="Google" id="ProtNLM"/>
    </source>
</evidence>
<organism evidence="2 3">
    <name type="scientific">Buddleja alternifolia</name>
    <dbReference type="NCBI Taxonomy" id="168488"/>
    <lineage>
        <taxon>Eukaryota</taxon>
        <taxon>Viridiplantae</taxon>
        <taxon>Streptophyta</taxon>
        <taxon>Embryophyta</taxon>
        <taxon>Tracheophyta</taxon>
        <taxon>Spermatophyta</taxon>
        <taxon>Magnoliopsida</taxon>
        <taxon>eudicotyledons</taxon>
        <taxon>Gunneridae</taxon>
        <taxon>Pentapetalae</taxon>
        <taxon>asterids</taxon>
        <taxon>lamiids</taxon>
        <taxon>Lamiales</taxon>
        <taxon>Scrophulariaceae</taxon>
        <taxon>Buddlejeae</taxon>
        <taxon>Buddleja</taxon>
    </lineage>
</organism>
<dbReference type="Pfam" id="PF07816">
    <property type="entry name" value="DUF1645"/>
    <property type="match status" value="1"/>
</dbReference>
<sequence length="356" mass="39024">MEQLENPATAKEYSDGVDSCCSTPYVSAPSSPGRDNTPVSGFYYSAPTSPMHFVLASTTNPKPYPSSATAAVASDGNGLFDFDFDFSATLPSTRASSPESMTSADELFFNGQIRPMKLSTHLLRPQLLAPLIESDDDIVEQQDQTFARGRDSKFRAGSVRRRTRSMSPMRTTATPFQDEALTTTTRSSTTTNSNYEEQQDKEGSNETTPSASRSSSKRWVFLKEFLYRSKSEGRNNEGHNKFWGFSPVKDKKTASSTTSNAKGVKEQNGGESKRRAVNSNSKNGVGNGNGKGKRRVPSVSAHELHYTAKRAEAEEMRRKTYLPYRHGLFGCLGFSSKSYGAINGFARAFNTLSSST</sequence>
<gene>
    <name evidence="2" type="ORF">BUALT_Bualt15G0118700</name>
</gene>